<gene>
    <name evidence="1" type="ordered locus">Pcal_0284</name>
</gene>
<proteinExistence type="predicted"/>
<dbReference type="AlphaFoldDB" id="A3MSV4"/>
<accession>A3MSV4</accession>
<dbReference type="KEGG" id="pcl:Pcal_0284"/>
<dbReference type="Proteomes" id="UP000001431">
    <property type="component" value="Chromosome"/>
</dbReference>
<protein>
    <submittedName>
        <fullName evidence="1">Uncharacterized protein</fullName>
    </submittedName>
</protein>
<dbReference type="GeneID" id="4908820"/>
<dbReference type="STRING" id="410359.Pcal_0284"/>
<keyword evidence="2" id="KW-1185">Reference proteome</keyword>
<evidence type="ECO:0000313" key="2">
    <source>
        <dbReference type="Proteomes" id="UP000001431"/>
    </source>
</evidence>
<dbReference type="EMBL" id="CP000561">
    <property type="protein sequence ID" value="ABO07721.1"/>
    <property type="molecule type" value="Genomic_DNA"/>
</dbReference>
<dbReference type="RefSeq" id="WP_011848978.1">
    <property type="nucleotide sequence ID" value="NC_009073.1"/>
</dbReference>
<organism evidence="1 2">
    <name type="scientific">Pyrobaculum calidifontis (strain DSM 21063 / JCM 11548 / VA1)</name>
    <dbReference type="NCBI Taxonomy" id="410359"/>
    <lineage>
        <taxon>Archaea</taxon>
        <taxon>Thermoproteota</taxon>
        <taxon>Thermoprotei</taxon>
        <taxon>Thermoproteales</taxon>
        <taxon>Thermoproteaceae</taxon>
        <taxon>Pyrobaculum</taxon>
    </lineage>
</organism>
<evidence type="ECO:0000313" key="1">
    <source>
        <dbReference type="EMBL" id="ABO07721.1"/>
    </source>
</evidence>
<name>A3MSV4_PYRCJ</name>
<reference evidence="1" key="1">
    <citation type="submission" date="2007-02" db="EMBL/GenBank/DDBJ databases">
        <title>Complete sequence of Pyrobaculum calidifontis JCM 11548.</title>
        <authorList>
            <consortium name="US DOE Joint Genome Institute"/>
            <person name="Copeland A."/>
            <person name="Lucas S."/>
            <person name="Lapidus A."/>
            <person name="Barry K."/>
            <person name="Glavina del Rio T."/>
            <person name="Dalin E."/>
            <person name="Tice H."/>
            <person name="Pitluck S."/>
            <person name="Chain P."/>
            <person name="Malfatti S."/>
            <person name="Shin M."/>
            <person name="Vergez L."/>
            <person name="Schmutz J."/>
            <person name="Larimer F."/>
            <person name="Land M."/>
            <person name="Hauser L."/>
            <person name="Kyrpides N."/>
            <person name="Mikhailova N."/>
            <person name="Cozen A.E."/>
            <person name="Fitz-Gibbon S.T."/>
            <person name="House C.H."/>
            <person name="Saltikov C."/>
            <person name="Lowe T.M."/>
            <person name="Richardson P."/>
        </authorList>
    </citation>
    <scope>NUCLEOTIDE SEQUENCE [LARGE SCALE GENOMIC DNA]</scope>
    <source>
        <strain evidence="1">JCM 11548</strain>
    </source>
</reference>
<sequence length="193" mass="21559">MREVPVVAVATAVAVVLIVVAVNNAVNSAVKESAGWIIELRLYSPYKTFEERYYYLNGELYKYDDGAYWRMGKVVRIRVENITAGGFELVFLRYRGAPPPTNDTLVKASFQVIRDSHIYNVTIETRYSQLLAALNAMCKGPDNKVVTLPFADVVVDYRVVSKTETKAIDLGRVAVNAAGDMCAVYIDKVEIHK</sequence>
<dbReference type="HOGENOM" id="CLU_1406028_0_0_2"/>